<dbReference type="GO" id="GO:0016020">
    <property type="term" value="C:membrane"/>
    <property type="evidence" value="ECO:0007669"/>
    <property type="project" value="UniProtKB-SubCell"/>
</dbReference>
<dbReference type="InParanoid" id="H0EEF5"/>
<keyword evidence="11" id="KW-1185">Reference proteome</keyword>
<evidence type="ECO:0000256" key="8">
    <source>
        <dbReference type="SAM" id="Phobius"/>
    </source>
</evidence>
<evidence type="ECO:0000313" key="11">
    <source>
        <dbReference type="Proteomes" id="UP000005446"/>
    </source>
</evidence>
<dbReference type="Pfam" id="PF06422">
    <property type="entry name" value="PDR_CDR"/>
    <property type="match status" value="1"/>
</dbReference>
<evidence type="ECO:0000256" key="7">
    <source>
        <dbReference type="SAM" id="MobiDB-lite"/>
    </source>
</evidence>
<evidence type="ECO:0000256" key="6">
    <source>
        <dbReference type="ARBA" id="ARBA00023136"/>
    </source>
</evidence>
<gene>
    <name evidence="10" type="ORF">M7I_0830</name>
</gene>
<dbReference type="Pfam" id="PF14510">
    <property type="entry name" value="ABC_trans_N"/>
    <property type="match status" value="1"/>
</dbReference>
<dbReference type="Gene3D" id="3.40.50.300">
    <property type="entry name" value="P-loop containing nucleotide triphosphate hydrolases"/>
    <property type="match status" value="2"/>
</dbReference>
<comment type="caution">
    <text evidence="10">The sequence shown here is derived from an EMBL/GenBank/DDBJ whole genome shotgun (WGS) entry which is preliminary data.</text>
</comment>
<dbReference type="Pfam" id="PF01061">
    <property type="entry name" value="ABC2_membrane"/>
    <property type="match status" value="1"/>
</dbReference>
<dbReference type="InterPro" id="IPR027417">
    <property type="entry name" value="P-loop_NTPase"/>
</dbReference>
<dbReference type="InterPro" id="IPR010929">
    <property type="entry name" value="PDR_CDR_ABC"/>
</dbReference>
<protein>
    <submittedName>
        <fullName evidence="10">Putative ABC transporter CDR4</fullName>
    </submittedName>
</protein>
<evidence type="ECO:0000256" key="5">
    <source>
        <dbReference type="ARBA" id="ARBA00022989"/>
    </source>
</evidence>
<comment type="similarity">
    <text evidence="2">Belongs to the ABC transporter superfamily. ABCG family. PDR (TC 3.A.1.205) subfamily.</text>
</comment>
<dbReference type="GO" id="GO:0005524">
    <property type="term" value="F:ATP binding"/>
    <property type="evidence" value="ECO:0007669"/>
    <property type="project" value="InterPro"/>
</dbReference>
<dbReference type="InterPro" id="IPR013525">
    <property type="entry name" value="ABC2_TM"/>
</dbReference>
<dbReference type="GO" id="GO:0016887">
    <property type="term" value="F:ATP hydrolysis activity"/>
    <property type="evidence" value="ECO:0007669"/>
    <property type="project" value="InterPro"/>
</dbReference>
<evidence type="ECO:0000256" key="2">
    <source>
        <dbReference type="ARBA" id="ARBA00006012"/>
    </source>
</evidence>
<feature type="transmembrane region" description="Helical" evidence="8">
    <location>
        <begin position="438"/>
        <end position="461"/>
    </location>
</feature>
<keyword evidence="4 8" id="KW-0812">Transmembrane</keyword>
<reference evidence="10 11" key="1">
    <citation type="journal article" date="2012" name="Eukaryot. Cell">
        <title>Genome sequence of the fungus Glarea lozoyensis: the first genome sequence of a species from the Helotiaceae family.</title>
        <authorList>
            <person name="Youssar L."/>
            <person name="Gruening B.A."/>
            <person name="Erxleben A."/>
            <person name="Guenther S."/>
            <person name="Huettel W."/>
        </authorList>
    </citation>
    <scope>NUCLEOTIDE SEQUENCE [LARGE SCALE GENOMIC DNA]</scope>
    <source>
        <strain evidence="11">ATCC 74030 / MF5533</strain>
    </source>
</reference>
<dbReference type="OrthoDB" id="245989at2759"/>
<accession>H0EEF5</accession>
<keyword evidence="3" id="KW-0813">Transport</keyword>
<dbReference type="AlphaFoldDB" id="H0EEF5"/>
<dbReference type="PROSITE" id="PS00211">
    <property type="entry name" value="ABC_TRANSPORTER_1"/>
    <property type="match status" value="1"/>
</dbReference>
<feature type="transmembrane region" description="Helical" evidence="8">
    <location>
        <begin position="473"/>
        <end position="495"/>
    </location>
</feature>
<dbReference type="PROSITE" id="PS50893">
    <property type="entry name" value="ABC_TRANSPORTER_2"/>
    <property type="match status" value="1"/>
</dbReference>
<evidence type="ECO:0000256" key="4">
    <source>
        <dbReference type="ARBA" id="ARBA00022692"/>
    </source>
</evidence>
<keyword evidence="5 8" id="KW-1133">Transmembrane helix</keyword>
<comment type="subcellular location">
    <subcellularLocation>
        <location evidence="1">Membrane</location>
        <topology evidence="1">Multi-pass membrane protein</topology>
    </subcellularLocation>
</comment>
<dbReference type="InterPro" id="IPR017871">
    <property type="entry name" value="ABC_transporter-like_CS"/>
</dbReference>
<dbReference type="SUPFAM" id="SSF52540">
    <property type="entry name" value="P-loop containing nucleoside triphosphate hydrolases"/>
    <property type="match status" value="1"/>
</dbReference>
<feature type="transmembrane region" description="Helical" evidence="8">
    <location>
        <begin position="549"/>
        <end position="568"/>
    </location>
</feature>
<evidence type="ECO:0000313" key="10">
    <source>
        <dbReference type="EMBL" id="EHL02868.1"/>
    </source>
</evidence>
<feature type="region of interest" description="Disordered" evidence="7">
    <location>
        <begin position="1"/>
        <end position="24"/>
    </location>
</feature>
<dbReference type="HOGENOM" id="CLU_000604_35_1_1"/>
<feature type="domain" description="ABC transporter" evidence="9">
    <location>
        <begin position="110"/>
        <end position="328"/>
    </location>
</feature>
<dbReference type="InterPro" id="IPR003439">
    <property type="entry name" value="ABC_transporter-like_ATP-bd"/>
</dbReference>
<keyword evidence="6 8" id="KW-0472">Membrane</keyword>
<dbReference type="Pfam" id="PF00005">
    <property type="entry name" value="ABC_tran"/>
    <property type="match status" value="1"/>
</dbReference>
<name>H0EEF5_GLAL7</name>
<proteinExistence type="inferred from homology"/>
<feature type="transmembrane region" description="Helical" evidence="8">
    <location>
        <begin position="588"/>
        <end position="616"/>
    </location>
</feature>
<sequence length="719" mass="80861">MTLQLNDRRLTRSEQARESEVRDLARELTTRSSYSQIDVENVFTPKPNSHLDPSSSNFNARAWTKALLSLQNRDQEKYPQRTSGLAFSDLNVHGYGNPTDYQKSVGNVWLELPRLIGSVYRNNSQRKIEILRGFEGLVEAGEMLVVLGPPGSGCSTLLKTIAGETNGVYVNESSYLNYQARARAPKHIPGGVDAWTYSRHMRDVVIAMFGISHTVNTRVGNDFIRGVSGGERKRVSIAEATLSGAPLQCWDNSTRGLDSANAIEFCKTLRMSADLAGTTSCVAIYQAPQTAYDFFDKVILLYEGHQIYFGHTVDAKRYFEDKGFICPDRQTDGDFLTSMTSPDERIIRPGWESRVPKTALEFAEVWKASDERKLLLAQIDVYKENFTIGGEHLEQFKKSREAQQSKRQRIESPYTLDYRQQIMLCLWRGWKRLKGDPSLTYVQLGGNFVMGVVIGTVFYNLPEKTSSFFNRGSLLFFAVLINAFASALEILTLYAQRGIVEKHSRYALYHPSAEAIASMLTDMPYKTLNAITSNIPLYFLTNLRREPGAFFFFILTSFSITLTMSMLFRTIGSTSRSMAQAMAPTAIILLAIMIYTGNIGIILAFGIFLCAAHILTTEFITEKKSKGEVLVFQREAFSKGLAKEGLDPEIAHDGSSVVRKERTRGLPVMARQTAIFHWENVCYDVKIKDETRRILDHVDGWVKPGTLTALMWLAFPGKA</sequence>
<dbReference type="PANTHER" id="PTHR19241">
    <property type="entry name" value="ATP-BINDING CASSETTE TRANSPORTER"/>
    <property type="match status" value="1"/>
</dbReference>
<evidence type="ECO:0000256" key="1">
    <source>
        <dbReference type="ARBA" id="ARBA00004141"/>
    </source>
</evidence>
<evidence type="ECO:0000256" key="3">
    <source>
        <dbReference type="ARBA" id="ARBA00022448"/>
    </source>
</evidence>
<dbReference type="InterPro" id="IPR029481">
    <property type="entry name" value="ABC_trans_N"/>
</dbReference>
<dbReference type="GO" id="GO:0140359">
    <property type="term" value="F:ABC-type transporter activity"/>
    <property type="evidence" value="ECO:0007669"/>
    <property type="project" value="InterPro"/>
</dbReference>
<dbReference type="Proteomes" id="UP000005446">
    <property type="component" value="Unassembled WGS sequence"/>
</dbReference>
<organism evidence="10 11">
    <name type="scientific">Glarea lozoyensis (strain ATCC 74030 / MF5533)</name>
    <dbReference type="NCBI Taxonomy" id="1104152"/>
    <lineage>
        <taxon>Eukaryota</taxon>
        <taxon>Fungi</taxon>
        <taxon>Dikarya</taxon>
        <taxon>Ascomycota</taxon>
        <taxon>Pezizomycotina</taxon>
        <taxon>Leotiomycetes</taxon>
        <taxon>Helotiales</taxon>
        <taxon>Helotiaceae</taxon>
        <taxon>Glarea</taxon>
    </lineage>
</organism>
<evidence type="ECO:0000259" key="9">
    <source>
        <dbReference type="PROSITE" id="PS50893"/>
    </source>
</evidence>
<dbReference type="EMBL" id="AGUE01000016">
    <property type="protein sequence ID" value="EHL02868.1"/>
    <property type="molecule type" value="Genomic_DNA"/>
</dbReference>